<keyword evidence="5" id="KW-0812">Transmembrane</keyword>
<organism evidence="8">
    <name type="scientific">uncultured Sulfurovum sp</name>
    <dbReference type="NCBI Taxonomy" id="269237"/>
    <lineage>
        <taxon>Bacteria</taxon>
        <taxon>Pseudomonadati</taxon>
        <taxon>Campylobacterota</taxon>
        <taxon>Epsilonproteobacteria</taxon>
        <taxon>Campylobacterales</taxon>
        <taxon>Sulfurovaceae</taxon>
        <taxon>Sulfurovum</taxon>
        <taxon>environmental samples</taxon>
    </lineage>
</organism>
<accession>A0A6S6T6Z8</accession>
<evidence type="ECO:0000256" key="5">
    <source>
        <dbReference type="ARBA" id="ARBA00022692"/>
    </source>
</evidence>
<keyword evidence="6" id="KW-0472">Membrane</keyword>
<dbReference type="EMBL" id="CACVAR010000202">
    <property type="protein sequence ID" value="CAA6810626.1"/>
    <property type="molecule type" value="Genomic_DNA"/>
</dbReference>
<keyword evidence="3" id="KW-0813">Transport</keyword>
<gene>
    <name evidence="8" type="ORF">HELGO_WM16103</name>
</gene>
<dbReference type="PANTHER" id="PTHR30026">
    <property type="entry name" value="OUTER MEMBRANE PROTEIN TOLC"/>
    <property type="match status" value="1"/>
</dbReference>
<keyword evidence="4" id="KW-1134">Transmembrane beta strand</keyword>
<comment type="similarity">
    <text evidence="2">Belongs to the outer membrane factor (OMF) (TC 1.B.17) family.</text>
</comment>
<evidence type="ECO:0000313" key="8">
    <source>
        <dbReference type="EMBL" id="CAA6810626.1"/>
    </source>
</evidence>
<dbReference type="GO" id="GO:0015288">
    <property type="term" value="F:porin activity"/>
    <property type="evidence" value="ECO:0007669"/>
    <property type="project" value="TreeGrafter"/>
</dbReference>
<evidence type="ECO:0000256" key="7">
    <source>
        <dbReference type="ARBA" id="ARBA00023237"/>
    </source>
</evidence>
<sequence>MKDLNVLKKLFLLSSFLLVSLQAENELSDVLSSDKSELLKYQNEQNAVQSNQLENSWINPVVLQYSKNYSTQFGDTINTQQFIVSVDQPIFKMGGIWSAIKYAKALGEANSLDIELQKRQLISEALTILFNLKKSKYQLEKLELSIKNDNLDIQIQKESYEEGLSNRTLYDQAMLKRNQDITSKLELELSIIKLENDFALLSDSSPYALTLPNFGMIDQERYVAEQLELQRDSLRVEEKKHNKFMILSQYLPEVSVTGRYTNEDLNPLFAGPGSSLNREYFNYGFKVTLPLSVNSFDDVQNSKIAYLNAKTTLNEKKKMVANNFKLSQKRLEIIDKKIALSMDDKRHYESMLVTAKDFESLGDQTALDTEIVANS</sequence>
<evidence type="ECO:0000256" key="2">
    <source>
        <dbReference type="ARBA" id="ARBA00007613"/>
    </source>
</evidence>
<feature type="non-terminal residue" evidence="8">
    <location>
        <position position="375"/>
    </location>
</feature>
<protein>
    <submittedName>
        <fullName evidence="8">Uncharacterized protein</fullName>
    </submittedName>
</protein>
<evidence type="ECO:0000256" key="3">
    <source>
        <dbReference type="ARBA" id="ARBA00022448"/>
    </source>
</evidence>
<evidence type="ECO:0000256" key="6">
    <source>
        <dbReference type="ARBA" id="ARBA00023136"/>
    </source>
</evidence>
<keyword evidence="7" id="KW-0998">Cell outer membrane</keyword>
<name>A0A6S6T6Z8_9BACT</name>
<dbReference type="GO" id="GO:0015562">
    <property type="term" value="F:efflux transmembrane transporter activity"/>
    <property type="evidence" value="ECO:0007669"/>
    <property type="project" value="InterPro"/>
</dbReference>
<dbReference type="PANTHER" id="PTHR30026:SF20">
    <property type="entry name" value="OUTER MEMBRANE PROTEIN TOLC"/>
    <property type="match status" value="1"/>
</dbReference>
<dbReference type="InterPro" id="IPR051906">
    <property type="entry name" value="TolC-like"/>
</dbReference>
<dbReference type="AlphaFoldDB" id="A0A6S6T6Z8"/>
<dbReference type="InterPro" id="IPR003423">
    <property type="entry name" value="OMP_efflux"/>
</dbReference>
<evidence type="ECO:0000256" key="4">
    <source>
        <dbReference type="ARBA" id="ARBA00022452"/>
    </source>
</evidence>
<reference evidence="8" key="1">
    <citation type="submission" date="2020-01" db="EMBL/GenBank/DDBJ databases">
        <authorList>
            <person name="Meier V. D."/>
            <person name="Meier V D."/>
        </authorList>
    </citation>
    <scope>NUCLEOTIDE SEQUENCE</scope>
    <source>
        <strain evidence="8">HLG_WM_MAG_03</strain>
    </source>
</reference>
<dbReference type="Gene3D" id="1.20.1600.10">
    <property type="entry name" value="Outer membrane efflux proteins (OEP)"/>
    <property type="match status" value="1"/>
</dbReference>
<dbReference type="GO" id="GO:1990281">
    <property type="term" value="C:efflux pump complex"/>
    <property type="evidence" value="ECO:0007669"/>
    <property type="project" value="TreeGrafter"/>
</dbReference>
<dbReference type="GO" id="GO:0009279">
    <property type="term" value="C:cell outer membrane"/>
    <property type="evidence" value="ECO:0007669"/>
    <property type="project" value="UniProtKB-SubCell"/>
</dbReference>
<dbReference type="SUPFAM" id="SSF56954">
    <property type="entry name" value="Outer membrane efflux proteins (OEP)"/>
    <property type="match status" value="1"/>
</dbReference>
<dbReference type="Pfam" id="PF02321">
    <property type="entry name" value="OEP"/>
    <property type="match status" value="1"/>
</dbReference>
<comment type="subcellular location">
    <subcellularLocation>
        <location evidence="1">Cell outer membrane</location>
    </subcellularLocation>
</comment>
<proteinExistence type="inferred from homology"/>
<evidence type="ECO:0000256" key="1">
    <source>
        <dbReference type="ARBA" id="ARBA00004442"/>
    </source>
</evidence>